<gene>
    <name evidence="2" type="ORF">CK510_05125</name>
</gene>
<protein>
    <submittedName>
        <fullName evidence="2">Glyoxalase</fullName>
    </submittedName>
</protein>
<evidence type="ECO:0000313" key="2">
    <source>
        <dbReference type="EMBL" id="PAX59839.1"/>
    </source>
</evidence>
<reference evidence="2 3" key="1">
    <citation type="submission" date="2017-08" db="EMBL/GenBank/DDBJ databases">
        <title>Draft genome sequence of filamentous cyanobacterium Calothrix elsteri CCALA 953.</title>
        <authorList>
            <person name="Gagunashvili A.N."/>
            <person name="Elster J."/>
            <person name="Andresson O.S."/>
        </authorList>
    </citation>
    <scope>NUCLEOTIDE SEQUENCE [LARGE SCALE GENOMIC DNA]</scope>
    <source>
        <strain evidence="2 3">CCALA 953</strain>
    </source>
</reference>
<feature type="domain" description="VOC" evidence="1">
    <location>
        <begin position="5"/>
        <end position="122"/>
    </location>
</feature>
<evidence type="ECO:0000259" key="1">
    <source>
        <dbReference type="PROSITE" id="PS51819"/>
    </source>
</evidence>
<dbReference type="Pfam" id="PF00903">
    <property type="entry name" value="Glyoxalase"/>
    <property type="match status" value="1"/>
</dbReference>
<dbReference type="RefSeq" id="WP_095720673.1">
    <property type="nucleotide sequence ID" value="NZ_NTFS01000034.1"/>
</dbReference>
<accession>A0A2A2TMX4</accession>
<proteinExistence type="predicted"/>
<evidence type="ECO:0000313" key="3">
    <source>
        <dbReference type="Proteomes" id="UP000218238"/>
    </source>
</evidence>
<dbReference type="InterPro" id="IPR037523">
    <property type="entry name" value="VOC_core"/>
</dbReference>
<comment type="caution">
    <text evidence="2">The sequence shown here is derived from an EMBL/GenBank/DDBJ whole genome shotgun (WGS) entry which is preliminary data.</text>
</comment>
<dbReference type="OrthoDB" id="458060at2"/>
<dbReference type="EMBL" id="NTFS01000034">
    <property type="protein sequence ID" value="PAX59839.1"/>
    <property type="molecule type" value="Genomic_DNA"/>
</dbReference>
<dbReference type="Gene3D" id="3.10.180.10">
    <property type="entry name" value="2,3-Dihydroxybiphenyl 1,2-Dioxygenase, domain 1"/>
    <property type="match status" value="1"/>
</dbReference>
<sequence>MSLQITDSLVTLASTNLEKLVKFYTDILSQQPIKYIPNVYAEFQLPGVKIGIFKPKPTHQAEFTNATQSKMSLCLEVKNLENAIAHLTDLGYPPTGEITTASHGQEIYIHDIDGNRIILHQGN</sequence>
<dbReference type="SUPFAM" id="SSF54593">
    <property type="entry name" value="Glyoxalase/Bleomycin resistance protein/Dihydroxybiphenyl dioxygenase"/>
    <property type="match status" value="1"/>
</dbReference>
<dbReference type="AlphaFoldDB" id="A0A2A2TMX4"/>
<dbReference type="InterPro" id="IPR004360">
    <property type="entry name" value="Glyas_Fos-R_dOase_dom"/>
</dbReference>
<name>A0A2A2TMX4_9CYAN</name>
<dbReference type="InterPro" id="IPR029068">
    <property type="entry name" value="Glyas_Bleomycin-R_OHBP_Dase"/>
</dbReference>
<dbReference type="Proteomes" id="UP000218238">
    <property type="component" value="Unassembled WGS sequence"/>
</dbReference>
<dbReference type="PROSITE" id="PS51819">
    <property type="entry name" value="VOC"/>
    <property type="match status" value="1"/>
</dbReference>
<keyword evidence="3" id="KW-1185">Reference proteome</keyword>
<organism evidence="2 3">
    <name type="scientific">Brunnivagina elsteri CCALA 953</name>
    <dbReference type="NCBI Taxonomy" id="987040"/>
    <lineage>
        <taxon>Bacteria</taxon>
        <taxon>Bacillati</taxon>
        <taxon>Cyanobacteriota</taxon>
        <taxon>Cyanophyceae</taxon>
        <taxon>Nostocales</taxon>
        <taxon>Calotrichaceae</taxon>
        <taxon>Brunnivagina</taxon>
    </lineage>
</organism>